<dbReference type="PROSITE" id="PS00108">
    <property type="entry name" value="PROTEIN_KINASE_ST"/>
    <property type="match status" value="1"/>
</dbReference>
<dbReference type="SUPFAM" id="SSF56112">
    <property type="entry name" value="Protein kinase-like (PK-like)"/>
    <property type="match status" value="1"/>
</dbReference>
<feature type="region of interest" description="Disordered" evidence="8">
    <location>
        <begin position="300"/>
        <end position="344"/>
    </location>
</feature>
<evidence type="ECO:0000256" key="6">
    <source>
        <dbReference type="ARBA" id="ARBA00022840"/>
    </source>
</evidence>
<evidence type="ECO:0000259" key="9">
    <source>
        <dbReference type="PROSITE" id="PS50011"/>
    </source>
</evidence>
<feature type="compositionally biased region" description="Low complexity" evidence="8">
    <location>
        <begin position="419"/>
        <end position="476"/>
    </location>
</feature>
<dbReference type="GO" id="GO:0005524">
    <property type="term" value="F:ATP binding"/>
    <property type="evidence" value="ECO:0007669"/>
    <property type="project" value="UniProtKB-UniRule"/>
</dbReference>
<evidence type="ECO:0000256" key="8">
    <source>
        <dbReference type="SAM" id="MobiDB-lite"/>
    </source>
</evidence>
<dbReference type="RefSeq" id="WP_012237868.1">
    <property type="nucleotide sequence ID" value="NC_010162.1"/>
</dbReference>
<dbReference type="AlphaFoldDB" id="A9FSI5"/>
<dbReference type="InterPro" id="IPR000719">
    <property type="entry name" value="Prot_kinase_dom"/>
</dbReference>
<dbReference type="PANTHER" id="PTHR43289">
    <property type="entry name" value="MITOGEN-ACTIVATED PROTEIN KINASE KINASE KINASE 20-RELATED"/>
    <property type="match status" value="1"/>
</dbReference>
<dbReference type="FunFam" id="1.10.510.10:FF:000021">
    <property type="entry name" value="Serine/threonine protein kinase"/>
    <property type="match status" value="1"/>
</dbReference>
<dbReference type="OrthoDB" id="9779541at2"/>
<keyword evidence="2" id="KW-0723">Serine/threonine-protein kinase</keyword>
<keyword evidence="3 10" id="KW-0808">Transferase</keyword>
<keyword evidence="5 10" id="KW-0418">Kinase</keyword>
<gene>
    <name evidence="10" type="ordered locus">sce5237</name>
</gene>
<evidence type="ECO:0000256" key="1">
    <source>
        <dbReference type="ARBA" id="ARBA00012513"/>
    </source>
</evidence>
<evidence type="ECO:0000313" key="10">
    <source>
        <dbReference type="EMBL" id="CAN95400.1"/>
    </source>
</evidence>
<dbReference type="BioCyc" id="SCEL448385:SCE_RS26875-MONOMER"/>
<reference evidence="10 11" key="1">
    <citation type="journal article" date="2007" name="Nat. Biotechnol.">
        <title>Complete genome sequence of the myxobacterium Sorangium cellulosum.</title>
        <authorList>
            <person name="Schneiker S."/>
            <person name="Perlova O."/>
            <person name="Kaiser O."/>
            <person name="Gerth K."/>
            <person name="Alici A."/>
            <person name="Altmeyer M.O."/>
            <person name="Bartels D."/>
            <person name="Bekel T."/>
            <person name="Beyer S."/>
            <person name="Bode E."/>
            <person name="Bode H.B."/>
            <person name="Bolten C.J."/>
            <person name="Choudhuri J.V."/>
            <person name="Doss S."/>
            <person name="Elnakady Y.A."/>
            <person name="Frank B."/>
            <person name="Gaigalat L."/>
            <person name="Goesmann A."/>
            <person name="Groeger C."/>
            <person name="Gross F."/>
            <person name="Jelsbak L."/>
            <person name="Jelsbak L."/>
            <person name="Kalinowski J."/>
            <person name="Kegler C."/>
            <person name="Knauber T."/>
            <person name="Konietzny S."/>
            <person name="Kopp M."/>
            <person name="Krause L."/>
            <person name="Krug D."/>
            <person name="Linke B."/>
            <person name="Mahmud T."/>
            <person name="Martinez-Arias R."/>
            <person name="McHardy A.C."/>
            <person name="Merai M."/>
            <person name="Meyer F."/>
            <person name="Mormann S."/>
            <person name="Munoz-Dorado J."/>
            <person name="Perez J."/>
            <person name="Pradella S."/>
            <person name="Rachid S."/>
            <person name="Raddatz G."/>
            <person name="Rosenau F."/>
            <person name="Rueckert C."/>
            <person name="Sasse F."/>
            <person name="Scharfe M."/>
            <person name="Schuster S.C."/>
            <person name="Suen G."/>
            <person name="Treuner-Lange A."/>
            <person name="Velicer G.J."/>
            <person name="Vorholter F.-J."/>
            <person name="Weissman K.J."/>
            <person name="Welch R.D."/>
            <person name="Wenzel S.C."/>
            <person name="Whitworth D.E."/>
            <person name="Wilhelm S."/>
            <person name="Wittmann C."/>
            <person name="Bloecker H."/>
            <person name="Puehler A."/>
            <person name="Mueller R."/>
        </authorList>
    </citation>
    <scope>NUCLEOTIDE SEQUENCE [LARGE SCALE GENOMIC DNA]</scope>
    <source>
        <strain evidence="11">So ce56</strain>
    </source>
</reference>
<name>A9FSI5_SORC5</name>
<evidence type="ECO:0000256" key="3">
    <source>
        <dbReference type="ARBA" id="ARBA00022679"/>
    </source>
</evidence>
<dbReference type="Proteomes" id="UP000002139">
    <property type="component" value="Chromosome"/>
</dbReference>
<feature type="region of interest" description="Disordered" evidence="8">
    <location>
        <begin position="383"/>
        <end position="490"/>
    </location>
</feature>
<proteinExistence type="predicted"/>
<dbReference type="InterPro" id="IPR008271">
    <property type="entry name" value="Ser/Thr_kinase_AS"/>
</dbReference>
<dbReference type="STRING" id="448385.sce5237"/>
<dbReference type="HOGENOM" id="CLU_000288_63_44_7"/>
<dbReference type="PROSITE" id="PS00107">
    <property type="entry name" value="PROTEIN_KINASE_ATP"/>
    <property type="match status" value="1"/>
</dbReference>
<dbReference type="SMART" id="SM00220">
    <property type="entry name" value="S_TKc"/>
    <property type="match status" value="1"/>
</dbReference>
<protein>
    <recommendedName>
        <fullName evidence="1">non-specific serine/threonine protein kinase</fullName>
        <ecNumber evidence="1">2.7.11.1</ecNumber>
    </recommendedName>
</protein>
<evidence type="ECO:0000313" key="11">
    <source>
        <dbReference type="Proteomes" id="UP000002139"/>
    </source>
</evidence>
<keyword evidence="4 7" id="KW-0547">Nucleotide-binding</keyword>
<dbReference type="eggNOG" id="COG0515">
    <property type="taxonomic scope" value="Bacteria"/>
</dbReference>
<dbReference type="KEGG" id="scl:sce5237"/>
<evidence type="ECO:0000256" key="2">
    <source>
        <dbReference type="ARBA" id="ARBA00022527"/>
    </source>
</evidence>
<dbReference type="Pfam" id="PF00069">
    <property type="entry name" value="Pkinase"/>
    <property type="match status" value="1"/>
</dbReference>
<dbReference type="InterPro" id="IPR011009">
    <property type="entry name" value="Kinase-like_dom_sf"/>
</dbReference>
<sequence>MDAMIHPGKVLLGKYRVERILGRGGMGIVVAVRHVDLGELFAIKFLLPEAMGTPDAINRFLREARASARLKGEHVAKVHDVGSLENGAPYMIMEFLDGMDLKQVVQERGPLPLREAVTYVLQASDAIAEAHVLGIVHRDLKPSNLFLTRRPNGSPCVKVLDFGISKQTTPDGMDLTRTGSMLGSPLYMSPEQMMHVKQVDARSDIWAMGVVLYELVTGSVPFPADTLTEVVGRVLQTEAAPPSHLRPGMPPELDAVVARCLQKRPEHRFQRIEELMAALEAVSTAPGPAASALRQLAPSQPGIAAHGGPSASGQVSQSAPALPMSRPQVAAATGSSWGNITEPSPPAKAGKVGLLLSAGLGAVALAAGGAWLAWGSAPVGVEAAAPRAQPDSRESQEPAPPAPPSVATFAPDPPPPAAPAMAASAASEPSGTVTPSASVAAPSPGKPAGAAPPAFTTPRVKPTAKAVASAPAATSSPQPPPSSKKYEGVF</sequence>
<dbReference type="Gene3D" id="3.30.200.20">
    <property type="entry name" value="Phosphorylase Kinase, domain 1"/>
    <property type="match status" value="1"/>
</dbReference>
<feature type="compositionally biased region" description="Polar residues" evidence="8">
    <location>
        <begin position="333"/>
        <end position="342"/>
    </location>
</feature>
<keyword evidence="11" id="KW-1185">Reference proteome</keyword>
<dbReference type="PROSITE" id="PS50011">
    <property type="entry name" value="PROTEIN_KINASE_DOM"/>
    <property type="match status" value="1"/>
</dbReference>
<dbReference type="EMBL" id="AM746676">
    <property type="protein sequence ID" value="CAN95400.1"/>
    <property type="molecule type" value="Genomic_DNA"/>
</dbReference>
<dbReference type="CDD" id="cd14014">
    <property type="entry name" value="STKc_PknB_like"/>
    <property type="match status" value="1"/>
</dbReference>
<accession>A9FSI5</accession>
<evidence type="ECO:0000256" key="5">
    <source>
        <dbReference type="ARBA" id="ARBA00022777"/>
    </source>
</evidence>
<dbReference type="EC" id="2.7.11.1" evidence="1"/>
<dbReference type="GO" id="GO:0004674">
    <property type="term" value="F:protein serine/threonine kinase activity"/>
    <property type="evidence" value="ECO:0007669"/>
    <property type="project" value="UniProtKB-KW"/>
</dbReference>
<dbReference type="PANTHER" id="PTHR43289:SF6">
    <property type="entry name" value="SERINE_THREONINE-PROTEIN KINASE NEKL-3"/>
    <property type="match status" value="1"/>
</dbReference>
<dbReference type="Gene3D" id="1.10.510.10">
    <property type="entry name" value="Transferase(Phosphotransferase) domain 1"/>
    <property type="match status" value="1"/>
</dbReference>
<feature type="domain" description="Protein kinase" evidence="9">
    <location>
        <begin position="15"/>
        <end position="282"/>
    </location>
</feature>
<feature type="binding site" evidence="7">
    <location>
        <position position="44"/>
    </location>
    <ligand>
        <name>ATP</name>
        <dbReference type="ChEBI" id="CHEBI:30616"/>
    </ligand>
</feature>
<organism evidence="10 11">
    <name type="scientific">Sorangium cellulosum (strain So ce56)</name>
    <name type="common">Polyangium cellulosum (strain So ce56)</name>
    <dbReference type="NCBI Taxonomy" id="448385"/>
    <lineage>
        <taxon>Bacteria</taxon>
        <taxon>Pseudomonadati</taxon>
        <taxon>Myxococcota</taxon>
        <taxon>Polyangia</taxon>
        <taxon>Polyangiales</taxon>
        <taxon>Polyangiaceae</taxon>
        <taxon>Sorangium</taxon>
    </lineage>
</organism>
<evidence type="ECO:0000256" key="7">
    <source>
        <dbReference type="PROSITE-ProRule" id="PRU10141"/>
    </source>
</evidence>
<keyword evidence="6 7" id="KW-0067">ATP-binding</keyword>
<dbReference type="InterPro" id="IPR017441">
    <property type="entry name" value="Protein_kinase_ATP_BS"/>
</dbReference>
<evidence type="ECO:0000256" key="4">
    <source>
        <dbReference type="ARBA" id="ARBA00022741"/>
    </source>
</evidence>